<dbReference type="PANTHER" id="PTHR43800:SF1">
    <property type="entry name" value="PEPTIDYL-LYSINE N-ACETYLTRANSFERASE YJAB"/>
    <property type="match status" value="1"/>
</dbReference>
<dbReference type="InterPro" id="IPR000182">
    <property type="entry name" value="GNAT_dom"/>
</dbReference>
<evidence type="ECO:0000259" key="3">
    <source>
        <dbReference type="PROSITE" id="PS51186"/>
    </source>
</evidence>
<dbReference type="InterPro" id="IPR016181">
    <property type="entry name" value="Acyl_CoA_acyltransferase"/>
</dbReference>
<comment type="caution">
    <text evidence="4">The sequence shown here is derived from an EMBL/GenBank/DDBJ whole genome shotgun (WGS) entry which is preliminary data.</text>
</comment>
<evidence type="ECO:0000313" key="5">
    <source>
        <dbReference type="Proteomes" id="UP000837932"/>
    </source>
</evidence>
<accession>A0ABM9AMH9</accession>
<organism evidence="4 5">
    <name type="scientific">Emticicia aquatica</name>
    <dbReference type="NCBI Taxonomy" id="1681835"/>
    <lineage>
        <taxon>Bacteria</taxon>
        <taxon>Pseudomonadati</taxon>
        <taxon>Bacteroidota</taxon>
        <taxon>Cytophagia</taxon>
        <taxon>Cytophagales</taxon>
        <taxon>Leadbetterellaceae</taxon>
        <taxon>Emticicia</taxon>
    </lineage>
</organism>
<dbReference type="Gene3D" id="3.40.630.30">
    <property type="match status" value="1"/>
</dbReference>
<reference evidence="4" key="1">
    <citation type="submission" date="2021-12" db="EMBL/GenBank/DDBJ databases">
        <authorList>
            <person name="Rodrigo-Torres L."/>
            <person name="Arahal R. D."/>
            <person name="Lucena T."/>
        </authorList>
    </citation>
    <scope>NUCLEOTIDE SEQUENCE</scope>
    <source>
        <strain evidence="4">CECT 8858</strain>
    </source>
</reference>
<name>A0ABM9AMH9_9BACT</name>
<dbReference type="SUPFAM" id="SSF55729">
    <property type="entry name" value="Acyl-CoA N-acyltransferases (Nat)"/>
    <property type="match status" value="1"/>
</dbReference>
<keyword evidence="2" id="KW-0012">Acyltransferase</keyword>
<dbReference type="RefSeq" id="WP_238804938.1">
    <property type="nucleotide sequence ID" value="NZ_CAKLPY010000001.1"/>
</dbReference>
<dbReference type="PANTHER" id="PTHR43800">
    <property type="entry name" value="PEPTIDYL-LYSINE N-ACETYLTRANSFERASE YJAB"/>
    <property type="match status" value="1"/>
</dbReference>
<dbReference type="EMBL" id="CAKLPY010000001">
    <property type="protein sequence ID" value="CAH0994823.1"/>
    <property type="molecule type" value="Genomic_DNA"/>
</dbReference>
<proteinExistence type="predicted"/>
<protein>
    <recommendedName>
        <fullName evidence="3">N-acetyltransferase domain-containing protein</fullName>
    </recommendedName>
</protein>
<feature type="domain" description="N-acetyltransferase" evidence="3">
    <location>
        <begin position="7"/>
        <end position="153"/>
    </location>
</feature>
<keyword evidence="1" id="KW-0808">Transferase</keyword>
<evidence type="ECO:0000256" key="1">
    <source>
        <dbReference type="ARBA" id="ARBA00022679"/>
    </source>
</evidence>
<evidence type="ECO:0000256" key="2">
    <source>
        <dbReference type="ARBA" id="ARBA00023315"/>
    </source>
</evidence>
<evidence type="ECO:0000313" key="4">
    <source>
        <dbReference type="EMBL" id="CAH0994823.1"/>
    </source>
</evidence>
<dbReference type="Proteomes" id="UP000837932">
    <property type="component" value="Unassembled WGS sequence"/>
</dbReference>
<dbReference type="Pfam" id="PF00583">
    <property type="entry name" value="Acetyltransf_1"/>
    <property type="match status" value="1"/>
</dbReference>
<gene>
    <name evidence="4" type="ORF">EMA8858_00935</name>
</gene>
<dbReference type="PROSITE" id="PS51186">
    <property type="entry name" value="GNAT"/>
    <property type="match status" value="1"/>
</dbReference>
<sequence length="164" mass="18556">MKPDALNILQTINVNDFAVCAKMMAITDPWITLDLNYSQCLNAFEGQCKEIYLLKLNEEIAGFVILQMCGTFKGYIQTLCISETHRGKGFGTKLLNFCEEKVFNVSPNIFICVSSFNVRAIKLYHQIGFKTIGNLDNFVKEGFTEILLRKTIAPMVPSEKQVKN</sequence>
<keyword evidence="5" id="KW-1185">Reference proteome</keyword>
<dbReference type="CDD" id="cd04301">
    <property type="entry name" value="NAT_SF"/>
    <property type="match status" value="1"/>
</dbReference>